<dbReference type="InterPro" id="IPR025348">
    <property type="entry name" value="DUF4252"/>
</dbReference>
<proteinExistence type="predicted"/>
<evidence type="ECO:0000313" key="3">
    <source>
        <dbReference type="Proteomes" id="UP000008898"/>
    </source>
</evidence>
<organism evidence="2 3">
    <name type="scientific">Zobellia galactanivorans (strain DSM 12802 / CCUG 47099 / CIP 106680 / NCIMB 13871 / Dsij)</name>
    <dbReference type="NCBI Taxonomy" id="63186"/>
    <lineage>
        <taxon>Bacteria</taxon>
        <taxon>Pseudomonadati</taxon>
        <taxon>Bacteroidota</taxon>
        <taxon>Flavobacteriia</taxon>
        <taxon>Flavobacteriales</taxon>
        <taxon>Flavobacteriaceae</taxon>
        <taxon>Zobellia</taxon>
    </lineage>
</organism>
<gene>
    <name evidence="2" type="ordered locus">zobellia_48</name>
</gene>
<accession>G0LCY9</accession>
<name>G0LCY9_ZOBGA</name>
<dbReference type="PATRIC" id="fig|63186.3.peg.48"/>
<dbReference type="Pfam" id="PF14060">
    <property type="entry name" value="DUF4252"/>
    <property type="match status" value="1"/>
</dbReference>
<sequence length="180" mass="20183">MYMRKITWVIAVLLLGITSACTSTPSLQQYYVANSENPNFLTLDLPVGLLNIEKAQLTEEQKEGLGSLKKLNVLAFKKTDANAVDFQKEKAVIKSILKNEDFTELMKMNTEFGKATIKYLGDDDAIDEVVIYGDNEDKGFVVVRVLGKNMNPARMVQFVKVLEKSDYQGGELSKIADFMK</sequence>
<evidence type="ECO:0000313" key="2">
    <source>
        <dbReference type="EMBL" id="CAZ94121.1"/>
    </source>
</evidence>
<dbReference type="STRING" id="63186.ZOBELLIA_48"/>
<dbReference type="HOGENOM" id="CLU_110644_0_0_10"/>
<feature type="signal peptide" evidence="1">
    <location>
        <begin position="1"/>
        <end position="22"/>
    </location>
</feature>
<reference evidence="2 3" key="2">
    <citation type="journal article" date="2012" name="Environ. Microbiol.">
        <title>Characterization of the first alginolytic operons in a marine bacterium: from their emergence in marine Flavobacteriia to their independent transfers to marine Proteobacteria and human gut Bacteroides.</title>
        <authorList>
            <person name="Thomas F."/>
            <person name="Barbeyron T."/>
            <person name="Tonon T."/>
            <person name="Genicot S."/>
            <person name="Czjzek M."/>
            <person name="Michel G."/>
        </authorList>
    </citation>
    <scope>NUCLEOTIDE SEQUENCE [LARGE SCALE GENOMIC DNA]</scope>
    <source>
        <strain evidence="3">DSM 12802 / CCUG 47099 / CIP 106680 / NCIMB 13871 / Dsij</strain>
    </source>
</reference>
<dbReference type="AlphaFoldDB" id="G0LCY9"/>
<keyword evidence="3" id="KW-1185">Reference proteome</keyword>
<dbReference type="KEGG" id="zga:ZOBELLIA_48"/>
<evidence type="ECO:0000256" key="1">
    <source>
        <dbReference type="SAM" id="SignalP"/>
    </source>
</evidence>
<keyword evidence="1" id="KW-0732">Signal</keyword>
<dbReference type="Proteomes" id="UP000008898">
    <property type="component" value="Chromosome"/>
</dbReference>
<feature type="chain" id="PRO_5003402396" evidence="1">
    <location>
        <begin position="23"/>
        <end position="180"/>
    </location>
</feature>
<dbReference type="PROSITE" id="PS51257">
    <property type="entry name" value="PROKAR_LIPOPROTEIN"/>
    <property type="match status" value="1"/>
</dbReference>
<reference evidence="3" key="1">
    <citation type="submission" date="2009-07" db="EMBL/GenBank/DDBJ databases">
        <title>Complete genome sequence of Zobellia galactanivorans Dsij.</title>
        <authorList>
            <consortium name="Genoscope - CEA"/>
        </authorList>
    </citation>
    <scope>NUCLEOTIDE SEQUENCE [LARGE SCALE GENOMIC DNA]</scope>
    <source>
        <strain evidence="3">DSM 12802 / CCUG 47099 / CIP 106680 / NCIMB 13871 / Dsij</strain>
    </source>
</reference>
<keyword evidence="2" id="KW-0449">Lipoprotein</keyword>
<dbReference type="EMBL" id="FP476056">
    <property type="protein sequence ID" value="CAZ94121.1"/>
    <property type="molecule type" value="Genomic_DNA"/>
</dbReference>
<protein>
    <submittedName>
        <fullName evidence="2">Conserved hypothetical lipoprotein</fullName>
    </submittedName>
</protein>